<dbReference type="Gene3D" id="3.40.50.720">
    <property type="entry name" value="NAD(P)-binding Rossmann-like Domain"/>
    <property type="match status" value="1"/>
</dbReference>
<keyword evidence="11 12" id="KW-0961">Cell wall biogenesis/degradation</keyword>
<organism evidence="14 15">
    <name type="scientific">Ruminococcus flavefaciens</name>
    <dbReference type="NCBI Taxonomy" id="1265"/>
    <lineage>
        <taxon>Bacteria</taxon>
        <taxon>Bacillati</taxon>
        <taxon>Bacillota</taxon>
        <taxon>Clostridia</taxon>
        <taxon>Eubacteriales</taxon>
        <taxon>Oscillospiraceae</taxon>
        <taxon>Ruminococcus</taxon>
    </lineage>
</organism>
<keyword evidence="7 12" id="KW-0067">ATP-binding</keyword>
<keyword evidence="8 12" id="KW-0133">Cell shape</keyword>
<feature type="domain" description="Mur ligase central" evidence="13">
    <location>
        <begin position="116"/>
        <end position="282"/>
    </location>
</feature>
<evidence type="ECO:0000259" key="13">
    <source>
        <dbReference type="Pfam" id="PF08245"/>
    </source>
</evidence>
<dbReference type="InterPro" id="IPR005762">
    <property type="entry name" value="MurD"/>
</dbReference>
<comment type="subcellular location">
    <subcellularLocation>
        <location evidence="1 12">Cytoplasm</location>
    </subcellularLocation>
</comment>
<comment type="function">
    <text evidence="12">Cell wall formation. Catalyzes the addition of glutamate to the nucleotide precursor UDP-N-acetylmuramoyl-L-alanine (UMA).</text>
</comment>
<comment type="pathway">
    <text evidence="2 12">Cell wall biogenesis; peptidoglycan biosynthesis.</text>
</comment>
<accession>A0A315Y322</accession>
<dbReference type="PROSITE" id="PS01011">
    <property type="entry name" value="FOLYLPOLYGLU_SYNT_1"/>
    <property type="match status" value="1"/>
</dbReference>
<dbReference type="GO" id="GO:0005737">
    <property type="term" value="C:cytoplasm"/>
    <property type="evidence" value="ECO:0007669"/>
    <property type="project" value="UniProtKB-SubCell"/>
</dbReference>
<evidence type="ECO:0000256" key="11">
    <source>
        <dbReference type="ARBA" id="ARBA00023316"/>
    </source>
</evidence>
<evidence type="ECO:0000313" key="15">
    <source>
        <dbReference type="Proteomes" id="UP000245720"/>
    </source>
</evidence>
<comment type="catalytic activity">
    <reaction evidence="12">
        <text>UDP-N-acetyl-alpha-D-muramoyl-L-alanine + D-glutamate + ATP = UDP-N-acetyl-alpha-D-muramoyl-L-alanyl-D-glutamate + ADP + phosphate + H(+)</text>
        <dbReference type="Rhea" id="RHEA:16429"/>
        <dbReference type="ChEBI" id="CHEBI:15378"/>
        <dbReference type="ChEBI" id="CHEBI:29986"/>
        <dbReference type="ChEBI" id="CHEBI:30616"/>
        <dbReference type="ChEBI" id="CHEBI:43474"/>
        <dbReference type="ChEBI" id="CHEBI:83898"/>
        <dbReference type="ChEBI" id="CHEBI:83900"/>
        <dbReference type="ChEBI" id="CHEBI:456216"/>
        <dbReference type="EC" id="6.3.2.9"/>
    </reaction>
</comment>
<dbReference type="STRING" id="1265.SAMN02910280_2496"/>
<proteinExistence type="inferred from homology"/>
<comment type="caution">
    <text evidence="14">The sequence shown here is derived from an EMBL/GenBank/DDBJ whole genome shotgun (WGS) entry which is preliminary data.</text>
</comment>
<keyword evidence="4 12" id="KW-0436">Ligase</keyword>
<evidence type="ECO:0000256" key="4">
    <source>
        <dbReference type="ARBA" id="ARBA00022598"/>
    </source>
</evidence>
<dbReference type="SUPFAM" id="SSF53244">
    <property type="entry name" value="MurD-like peptide ligases, peptide-binding domain"/>
    <property type="match status" value="1"/>
</dbReference>
<dbReference type="GO" id="GO:0008764">
    <property type="term" value="F:UDP-N-acetylmuramoylalanine-D-glutamate ligase activity"/>
    <property type="evidence" value="ECO:0007669"/>
    <property type="project" value="UniProtKB-UniRule"/>
</dbReference>
<dbReference type="SUPFAM" id="SSF51984">
    <property type="entry name" value="MurCD N-terminal domain"/>
    <property type="match status" value="1"/>
</dbReference>
<dbReference type="GO" id="GO:0071555">
    <property type="term" value="P:cell wall organization"/>
    <property type="evidence" value="ECO:0007669"/>
    <property type="project" value="UniProtKB-KW"/>
</dbReference>
<dbReference type="Pfam" id="PF21799">
    <property type="entry name" value="MurD-like_N"/>
    <property type="match status" value="1"/>
</dbReference>
<dbReference type="HAMAP" id="MF_00639">
    <property type="entry name" value="MurD"/>
    <property type="match status" value="1"/>
</dbReference>
<evidence type="ECO:0000256" key="9">
    <source>
        <dbReference type="ARBA" id="ARBA00022984"/>
    </source>
</evidence>
<name>A0A315Y322_RUMFL</name>
<dbReference type="AlphaFoldDB" id="A0A315Y322"/>
<evidence type="ECO:0000256" key="12">
    <source>
        <dbReference type="HAMAP-Rule" id="MF_00639"/>
    </source>
</evidence>
<keyword evidence="5 12" id="KW-0132">Cell division</keyword>
<comment type="similarity">
    <text evidence="12">Belongs to the MurCDEF family.</text>
</comment>
<dbReference type="PANTHER" id="PTHR43692:SF1">
    <property type="entry name" value="UDP-N-ACETYLMURAMOYLALANINE--D-GLUTAMATE LIGASE"/>
    <property type="match status" value="1"/>
</dbReference>
<sequence>MNKFCDYIKEYTKGKKVCILGFGREGRSTYKILEKYGAQASLAIADLNPVDAAANGLPENVELICGEDYQKCLDRFDMVFKSPGIVLEKSLSELKCLITCETQVFFEVFREQIIGITGTKGKSTVTSLIYHVLKESGIDCRIAGNIGIPVFDIAEGMNEDTVVVCELSCHQLEYMTVSPRCAVFLNLYEEHLDHYGTMENYYNAKKNIYLHQDVCDVLWCNKAIRTDDIPSIAVTVSNTDSSADVYVADGIVYDSDDEEYEIPVDSIKLLGTHNHYNIAIAWDVCKDRVEEEDFTKALCSFDSLAHRLEYVDTVKGIRWYDDSISTACATAISALQSVPEVGTILIGGMDRGIDYTSLVDFLADFGVQVICMEASGRRVFDMIQAREDFSDKSRVHYADHLDGAVKLAAEITPEGMSCVMSPAAASYGIFKNFEERGDAFKKLVSELGK</sequence>
<dbReference type="InterPro" id="IPR036565">
    <property type="entry name" value="Mur-like_cat_sf"/>
</dbReference>
<dbReference type="RefSeq" id="WP_109726378.1">
    <property type="nucleotide sequence ID" value="NZ_QGDI01000005.1"/>
</dbReference>
<dbReference type="InterPro" id="IPR018109">
    <property type="entry name" value="Folylpolyglutamate_synth_CS"/>
</dbReference>
<keyword evidence="3 12" id="KW-0963">Cytoplasm</keyword>
<evidence type="ECO:0000256" key="5">
    <source>
        <dbReference type="ARBA" id="ARBA00022618"/>
    </source>
</evidence>
<evidence type="ECO:0000256" key="10">
    <source>
        <dbReference type="ARBA" id="ARBA00023306"/>
    </source>
</evidence>
<dbReference type="GO" id="GO:0004326">
    <property type="term" value="F:tetrahydrofolylpolyglutamate synthase activity"/>
    <property type="evidence" value="ECO:0007669"/>
    <property type="project" value="InterPro"/>
</dbReference>
<keyword evidence="6 12" id="KW-0547">Nucleotide-binding</keyword>
<reference evidence="14 15" key="1">
    <citation type="submission" date="2018-05" db="EMBL/GenBank/DDBJ databases">
        <title>The Hungate 1000. A catalogue of reference genomes from the rumen microbiome.</title>
        <authorList>
            <person name="Kelly W."/>
        </authorList>
    </citation>
    <scope>NUCLEOTIDE SEQUENCE [LARGE SCALE GENOMIC DNA]</scope>
    <source>
        <strain evidence="14 15">SAb67</strain>
    </source>
</reference>
<evidence type="ECO:0000256" key="3">
    <source>
        <dbReference type="ARBA" id="ARBA00022490"/>
    </source>
</evidence>
<dbReference type="GO" id="GO:0051301">
    <property type="term" value="P:cell division"/>
    <property type="evidence" value="ECO:0007669"/>
    <property type="project" value="UniProtKB-KW"/>
</dbReference>
<dbReference type="Proteomes" id="UP000245720">
    <property type="component" value="Unassembled WGS sequence"/>
</dbReference>
<dbReference type="EMBL" id="QGDI01000005">
    <property type="protein sequence ID" value="PWJ13097.1"/>
    <property type="molecule type" value="Genomic_DNA"/>
</dbReference>
<dbReference type="UniPathway" id="UPA00219"/>
<dbReference type="SUPFAM" id="SSF53623">
    <property type="entry name" value="MurD-like peptide ligases, catalytic domain"/>
    <property type="match status" value="1"/>
</dbReference>
<keyword evidence="9 12" id="KW-0573">Peptidoglycan synthesis</keyword>
<dbReference type="NCBIfam" id="TIGR01087">
    <property type="entry name" value="murD"/>
    <property type="match status" value="1"/>
</dbReference>
<feature type="binding site" evidence="12">
    <location>
        <begin position="118"/>
        <end position="124"/>
    </location>
    <ligand>
        <name>ATP</name>
        <dbReference type="ChEBI" id="CHEBI:30616"/>
    </ligand>
</feature>
<evidence type="ECO:0000256" key="1">
    <source>
        <dbReference type="ARBA" id="ARBA00004496"/>
    </source>
</evidence>
<dbReference type="GO" id="GO:0009252">
    <property type="term" value="P:peptidoglycan biosynthetic process"/>
    <property type="evidence" value="ECO:0007669"/>
    <property type="project" value="UniProtKB-UniRule"/>
</dbReference>
<keyword evidence="10 12" id="KW-0131">Cell cycle</keyword>
<dbReference type="Gene3D" id="3.90.190.20">
    <property type="entry name" value="Mur ligase, C-terminal domain"/>
    <property type="match status" value="1"/>
</dbReference>
<dbReference type="InterPro" id="IPR036615">
    <property type="entry name" value="Mur_ligase_C_dom_sf"/>
</dbReference>
<dbReference type="OrthoDB" id="9809796at2"/>
<dbReference type="GO" id="GO:0005524">
    <property type="term" value="F:ATP binding"/>
    <property type="evidence" value="ECO:0007669"/>
    <property type="project" value="UniProtKB-UniRule"/>
</dbReference>
<evidence type="ECO:0000313" key="14">
    <source>
        <dbReference type="EMBL" id="PWJ13097.1"/>
    </source>
</evidence>
<evidence type="ECO:0000256" key="2">
    <source>
        <dbReference type="ARBA" id="ARBA00004752"/>
    </source>
</evidence>
<protein>
    <recommendedName>
        <fullName evidence="12">UDP-N-acetylmuramoylalanine--D-glutamate ligase</fullName>
        <ecNumber evidence="12">6.3.2.9</ecNumber>
    </recommendedName>
    <alternativeName>
        <fullName evidence="12">D-glutamic acid-adding enzyme</fullName>
    </alternativeName>
    <alternativeName>
        <fullName evidence="12">UDP-N-acetylmuramoyl-L-alanyl-D-glutamate synthetase</fullName>
    </alternativeName>
</protein>
<gene>
    <name evidence="12" type="primary">murD</name>
    <name evidence="14" type="ORF">IE37_01596</name>
</gene>
<evidence type="ECO:0000256" key="6">
    <source>
        <dbReference type="ARBA" id="ARBA00022741"/>
    </source>
</evidence>
<dbReference type="EC" id="6.3.2.9" evidence="12"/>
<dbReference type="GO" id="GO:0008360">
    <property type="term" value="P:regulation of cell shape"/>
    <property type="evidence" value="ECO:0007669"/>
    <property type="project" value="UniProtKB-KW"/>
</dbReference>
<dbReference type="PANTHER" id="PTHR43692">
    <property type="entry name" value="UDP-N-ACETYLMURAMOYLALANINE--D-GLUTAMATE LIGASE"/>
    <property type="match status" value="1"/>
</dbReference>
<dbReference type="Gene3D" id="3.40.1190.10">
    <property type="entry name" value="Mur-like, catalytic domain"/>
    <property type="match status" value="1"/>
</dbReference>
<dbReference type="InterPro" id="IPR013221">
    <property type="entry name" value="Mur_ligase_cen"/>
</dbReference>
<dbReference type="Pfam" id="PF08245">
    <property type="entry name" value="Mur_ligase_M"/>
    <property type="match status" value="1"/>
</dbReference>
<evidence type="ECO:0000256" key="8">
    <source>
        <dbReference type="ARBA" id="ARBA00022960"/>
    </source>
</evidence>
<evidence type="ECO:0000256" key="7">
    <source>
        <dbReference type="ARBA" id="ARBA00022840"/>
    </source>
</evidence>